<dbReference type="RefSeq" id="WP_328986105.1">
    <property type="nucleotide sequence ID" value="NZ_CP121472.1"/>
</dbReference>
<keyword evidence="3" id="KW-1185">Reference proteome</keyword>
<evidence type="ECO:0000313" key="3">
    <source>
        <dbReference type="Proteomes" id="UP001432180"/>
    </source>
</evidence>
<gene>
    <name evidence="2" type="ORF">Thiowin_00439</name>
</gene>
<sequence length="53" mass="6262">MSDQPKTRPQVPDGHSRFVLTRQKQANDKGYVGYDVIWDKFQKEVPYQTPKRP</sequence>
<dbReference type="Proteomes" id="UP001432180">
    <property type="component" value="Chromosome"/>
</dbReference>
<evidence type="ECO:0000313" key="2">
    <source>
        <dbReference type="EMBL" id="WPL15540.1"/>
    </source>
</evidence>
<feature type="region of interest" description="Disordered" evidence="1">
    <location>
        <begin position="1"/>
        <end position="22"/>
    </location>
</feature>
<evidence type="ECO:0000256" key="1">
    <source>
        <dbReference type="SAM" id="MobiDB-lite"/>
    </source>
</evidence>
<accession>A0ABZ0S4S7</accession>
<organism evidence="2 3">
    <name type="scientific">Thiorhodovibrio winogradskyi</name>
    <dbReference type="NCBI Taxonomy" id="77007"/>
    <lineage>
        <taxon>Bacteria</taxon>
        <taxon>Pseudomonadati</taxon>
        <taxon>Pseudomonadota</taxon>
        <taxon>Gammaproteobacteria</taxon>
        <taxon>Chromatiales</taxon>
        <taxon>Chromatiaceae</taxon>
        <taxon>Thiorhodovibrio</taxon>
    </lineage>
</organism>
<dbReference type="EMBL" id="CP121472">
    <property type="protein sequence ID" value="WPL15540.1"/>
    <property type="molecule type" value="Genomic_DNA"/>
</dbReference>
<reference evidence="2 3" key="1">
    <citation type="journal article" date="2023" name="Microorganisms">
        <title>Thiorhodovibrio frisius and Trv. litoralis spp. nov., Two Novel Members from a Clade of Fastidious Purple Sulfur Bacteria That Exhibit Unique Red-Shifted Light-Harvesting Capabilities.</title>
        <authorList>
            <person name="Methner A."/>
            <person name="Kuzyk S.B."/>
            <person name="Petersen J."/>
            <person name="Bauer S."/>
            <person name="Brinkmann H."/>
            <person name="Sichau K."/>
            <person name="Wanner G."/>
            <person name="Wolf J."/>
            <person name="Neumann-Schaal M."/>
            <person name="Henke P."/>
            <person name="Tank M."/>
            <person name="Sproer C."/>
            <person name="Bunk B."/>
            <person name="Overmann J."/>
        </authorList>
    </citation>
    <scope>NUCLEOTIDE SEQUENCE [LARGE SCALE GENOMIC DNA]</scope>
    <source>
        <strain evidence="2 3">DSM 6702</strain>
    </source>
</reference>
<name>A0ABZ0S4S7_9GAMM</name>
<proteinExistence type="predicted"/>
<protein>
    <submittedName>
        <fullName evidence="2">Uncharacterized protein</fullName>
    </submittedName>
</protein>